<dbReference type="EMBL" id="JAGFNK010000747">
    <property type="protein sequence ID" value="KAI9441122.1"/>
    <property type="molecule type" value="Genomic_DNA"/>
</dbReference>
<name>A0ACC0TTV7_9AGAM</name>
<reference evidence="1" key="1">
    <citation type="submission" date="2021-03" db="EMBL/GenBank/DDBJ databases">
        <title>Evolutionary priming and transition to the ectomycorrhizal habit in an iconic lineage of mushroom-forming fungi: is preadaptation a requirement?</title>
        <authorList>
            <consortium name="DOE Joint Genome Institute"/>
            <person name="Looney B.P."/>
            <person name="Miyauchi S."/>
            <person name="Morin E."/>
            <person name="Drula E."/>
            <person name="Courty P.E."/>
            <person name="Chicoki N."/>
            <person name="Fauchery L."/>
            <person name="Kohler A."/>
            <person name="Kuo A."/>
            <person name="LaButti K."/>
            <person name="Pangilinan J."/>
            <person name="Lipzen A."/>
            <person name="Riley R."/>
            <person name="Andreopoulos W."/>
            <person name="He G."/>
            <person name="Johnson J."/>
            <person name="Barry K.W."/>
            <person name="Grigoriev I.V."/>
            <person name="Nagy L."/>
            <person name="Hibbett D."/>
            <person name="Henrissat B."/>
            <person name="Matheny P.B."/>
            <person name="Labbe J."/>
            <person name="Martin A.F."/>
        </authorList>
    </citation>
    <scope>NUCLEOTIDE SEQUENCE</scope>
    <source>
        <strain evidence="1">BPL698</strain>
    </source>
</reference>
<accession>A0ACC0TTV7</accession>
<evidence type="ECO:0000313" key="1">
    <source>
        <dbReference type="EMBL" id="KAI9441122.1"/>
    </source>
</evidence>
<proteinExistence type="predicted"/>
<dbReference type="Proteomes" id="UP001207468">
    <property type="component" value="Unassembled WGS sequence"/>
</dbReference>
<keyword evidence="2" id="KW-1185">Reference proteome</keyword>
<evidence type="ECO:0000313" key="2">
    <source>
        <dbReference type="Proteomes" id="UP001207468"/>
    </source>
</evidence>
<comment type="caution">
    <text evidence="1">The sequence shown here is derived from an EMBL/GenBank/DDBJ whole genome shotgun (WGS) entry which is preliminary data.</text>
</comment>
<sequence length="184" mass="20325">MADDNAEVIKKKQWYLDQVTEGVNNLLTFHLNATMNGEDYEAEVKSSLSTKAAVLCTSNWGVLIAAEAKVIKDAFEGNVVSLGILDLSLSGNEKPQSEVKRLQQLNKMFYPIAGGPTTFKFLPLEGKVWIEGWLTLDELAVPEDIDSKHQCFIMVAKDGNAMDLTIGQYTGLVSFTENNVGHFH</sequence>
<gene>
    <name evidence="1" type="ORF">F5148DRAFT_1293406</name>
</gene>
<organism evidence="1 2">
    <name type="scientific">Russula earlei</name>
    <dbReference type="NCBI Taxonomy" id="71964"/>
    <lineage>
        <taxon>Eukaryota</taxon>
        <taxon>Fungi</taxon>
        <taxon>Dikarya</taxon>
        <taxon>Basidiomycota</taxon>
        <taxon>Agaricomycotina</taxon>
        <taxon>Agaricomycetes</taxon>
        <taxon>Russulales</taxon>
        <taxon>Russulaceae</taxon>
        <taxon>Russula</taxon>
    </lineage>
</organism>
<protein>
    <submittedName>
        <fullName evidence="1">Uncharacterized protein</fullName>
    </submittedName>
</protein>